<feature type="binding site" evidence="9">
    <location>
        <position position="176"/>
    </location>
    <ligand>
        <name>cob(II)alamin</name>
        <dbReference type="ChEBI" id="CHEBI:16304"/>
    </ligand>
</feature>
<keyword evidence="3 9" id="KW-0819">tRNA processing</keyword>
<comment type="catalytic activity">
    <reaction evidence="9">
        <text>epoxyqueuosine(34) in tRNA + AH2 = queuosine(34) in tRNA + A + H2O</text>
        <dbReference type="Rhea" id="RHEA:32159"/>
        <dbReference type="Rhea" id="RHEA-COMP:18571"/>
        <dbReference type="Rhea" id="RHEA-COMP:18582"/>
        <dbReference type="ChEBI" id="CHEBI:13193"/>
        <dbReference type="ChEBI" id="CHEBI:15377"/>
        <dbReference type="ChEBI" id="CHEBI:17499"/>
        <dbReference type="ChEBI" id="CHEBI:194431"/>
        <dbReference type="ChEBI" id="CHEBI:194443"/>
        <dbReference type="EC" id="1.17.99.6"/>
    </reaction>
</comment>
<keyword evidence="12" id="KW-1185">Reference proteome</keyword>
<comment type="pathway">
    <text evidence="9">tRNA modification; tRNA-queuosine biosynthesis.</text>
</comment>
<dbReference type="Proteomes" id="UP000250079">
    <property type="component" value="Chromosome"/>
</dbReference>
<reference evidence="11 12" key="1">
    <citation type="submission" date="2016-12" db="EMBL/GenBank/DDBJ databases">
        <authorList>
            <person name="Song W.-J."/>
            <person name="Kurnit D.M."/>
        </authorList>
    </citation>
    <scope>NUCLEOTIDE SEQUENCE [LARGE SCALE GENOMIC DNA]</scope>
    <source>
        <strain evidence="11 12">IMCC3135</strain>
    </source>
</reference>
<dbReference type="GO" id="GO:0046872">
    <property type="term" value="F:metal ion binding"/>
    <property type="evidence" value="ECO:0007669"/>
    <property type="project" value="UniProtKB-KW"/>
</dbReference>
<dbReference type="NCBIfam" id="TIGR00276">
    <property type="entry name" value="tRNA epoxyqueuosine(34) reductase QueG"/>
    <property type="match status" value="1"/>
</dbReference>
<feature type="binding site" evidence="9">
    <location>
        <position position="199"/>
    </location>
    <ligand>
        <name>[4Fe-4S] cluster</name>
        <dbReference type="ChEBI" id="CHEBI:49883"/>
        <label>1</label>
    </ligand>
</feature>
<dbReference type="GO" id="GO:0008616">
    <property type="term" value="P:tRNA queuosine(34) biosynthetic process"/>
    <property type="evidence" value="ECO:0007669"/>
    <property type="project" value="UniProtKB-UniRule"/>
</dbReference>
<feature type="binding site" evidence="9">
    <location>
        <position position="165"/>
    </location>
    <ligand>
        <name>cob(II)alamin</name>
        <dbReference type="ChEBI" id="CHEBI:16304"/>
    </ligand>
</feature>
<dbReference type="KEGG" id="gai:IMCC3135_25340"/>
<dbReference type="FunFam" id="3.30.70.20:FF:000017">
    <property type="entry name" value="Epoxyqueuosine reductase"/>
    <property type="match status" value="1"/>
</dbReference>
<dbReference type="UniPathway" id="UPA00392"/>
<evidence type="ECO:0000256" key="1">
    <source>
        <dbReference type="ARBA" id="ARBA00022485"/>
    </source>
</evidence>
<keyword evidence="1 9" id="KW-0004">4Fe-4S</keyword>
<keyword evidence="9" id="KW-0846">Cobalamin</keyword>
<gene>
    <name evidence="9 11" type="primary">queG</name>
    <name evidence="11" type="ORF">IMCC3135_25340</name>
</gene>
<keyword evidence="9" id="KW-0170">Cobalt</keyword>
<dbReference type="GO" id="GO:0051539">
    <property type="term" value="F:4 iron, 4 sulfur cluster binding"/>
    <property type="evidence" value="ECO:0007669"/>
    <property type="project" value="UniProtKB-KW"/>
</dbReference>
<feature type="binding site" evidence="9">
    <location>
        <position position="206"/>
    </location>
    <ligand>
        <name>[4Fe-4S] cluster</name>
        <dbReference type="ChEBI" id="CHEBI:49883"/>
        <label>2</label>
    </ligand>
</feature>
<dbReference type="InterPro" id="IPR004453">
    <property type="entry name" value="QueG"/>
</dbReference>
<evidence type="ECO:0000256" key="9">
    <source>
        <dbReference type="HAMAP-Rule" id="MF_00916"/>
    </source>
</evidence>
<comment type="subunit">
    <text evidence="9">Monomer.</text>
</comment>
<feature type="binding site" evidence="9">
    <location>
        <position position="222"/>
    </location>
    <ligand>
        <name>[4Fe-4S] cluster</name>
        <dbReference type="ChEBI" id="CHEBI:49883"/>
        <label>2</label>
    </ligand>
</feature>
<keyword evidence="5 9" id="KW-0671">Queuosine biosynthesis</keyword>
<organism evidence="11 12">
    <name type="scientific">Granulosicoccus antarcticus IMCC3135</name>
    <dbReference type="NCBI Taxonomy" id="1192854"/>
    <lineage>
        <taxon>Bacteria</taxon>
        <taxon>Pseudomonadati</taxon>
        <taxon>Pseudomonadota</taxon>
        <taxon>Gammaproteobacteria</taxon>
        <taxon>Chromatiales</taxon>
        <taxon>Granulosicoccaceae</taxon>
        <taxon>Granulosicoccus</taxon>
    </lineage>
</organism>
<feature type="binding site" evidence="9">
    <location>
        <position position="249"/>
    </location>
    <ligand>
        <name>[4Fe-4S] cluster</name>
        <dbReference type="ChEBI" id="CHEBI:49883"/>
        <label>2</label>
    </ligand>
</feature>
<evidence type="ECO:0000256" key="3">
    <source>
        <dbReference type="ARBA" id="ARBA00022694"/>
    </source>
</evidence>
<comment type="cofactor">
    <cofactor evidence="9">
        <name>[4Fe-4S] cluster</name>
        <dbReference type="ChEBI" id="CHEBI:49883"/>
    </cofactor>
    <text evidence="9">Binds 2 [4Fe-4S] clusters per monomer.</text>
</comment>
<evidence type="ECO:0000256" key="4">
    <source>
        <dbReference type="ARBA" id="ARBA00022723"/>
    </source>
</evidence>
<comment type="caution">
    <text evidence="9">Lacks conserved residue(s) required for the propagation of feature annotation.</text>
</comment>
<evidence type="ECO:0000256" key="8">
    <source>
        <dbReference type="ARBA" id="ARBA00023014"/>
    </source>
</evidence>
<sequence>MATITEAPAELASFVKKSAAELGLSHCAITDTQLDTHETHLLNWLDAGFHGEMDYMQRHGTRRSRPADLLPGTIRIISVRLDYYPPDSADAESVLADPSLGYVSRYALGRDYHKVLRNRLQKLAQLISEQYGAFGYRAFVDSAPVLEKALAEKAGLGWIGKHSNLLSSKAGSWFFLGELYTDLPLPIDEPLPRSHCGSCSACIQACPTDAIVAPYRVDARRCISYLTIELKGTIPIEFRKAMGNRIYGCDDCQLVCPFNKFSKDTLEEDFNVRNQLDSPSLTALFRWSEQDFKSRMAGSPIYRIGHESWIRNIAIALGNAPATTDVIAALESRSNDPSEIIREHVTWALQQTALTL</sequence>
<dbReference type="GO" id="GO:0005737">
    <property type="term" value="C:cytoplasm"/>
    <property type="evidence" value="ECO:0007669"/>
    <property type="project" value="UniProtKB-SubCell"/>
</dbReference>
<feature type="binding site" evidence="9">
    <location>
        <begin position="249"/>
        <end position="250"/>
    </location>
    <ligand>
        <name>cob(II)alamin</name>
        <dbReference type="ChEBI" id="CHEBI:16304"/>
    </ligand>
</feature>
<dbReference type="AlphaFoldDB" id="A0A2Z2NYY4"/>
<keyword evidence="2 9" id="KW-0963">Cytoplasm</keyword>
<keyword evidence="8 9" id="KW-0411">Iron-sulfur</keyword>
<feature type="binding site" evidence="9">
    <location>
        <position position="231"/>
    </location>
    <ligand>
        <name>tRNA</name>
        <dbReference type="ChEBI" id="CHEBI:17843"/>
    </ligand>
</feature>
<name>A0A2Z2NYY4_9GAMM</name>
<dbReference type="EC" id="1.17.99.6" evidence="9"/>
<feature type="binding site" evidence="9">
    <location>
        <position position="252"/>
    </location>
    <ligand>
        <name>[4Fe-4S] cluster</name>
        <dbReference type="ChEBI" id="CHEBI:49883"/>
        <label>2</label>
    </ligand>
</feature>
<dbReference type="SUPFAM" id="SSF54862">
    <property type="entry name" value="4Fe-4S ferredoxins"/>
    <property type="match status" value="1"/>
</dbReference>
<proteinExistence type="inferred from homology"/>
<feature type="binding site" evidence="9">
    <location>
        <position position="141"/>
    </location>
    <ligand>
        <name>cob(II)alamin</name>
        <dbReference type="ChEBI" id="CHEBI:16304"/>
    </ligand>
</feature>
<feature type="binding site" evidence="9">
    <location>
        <position position="224"/>
    </location>
    <ligand>
        <name>cob(II)alamin</name>
        <dbReference type="ChEBI" id="CHEBI:16304"/>
    </ligand>
</feature>
<dbReference type="Pfam" id="PF08331">
    <property type="entry name" value="QueG_DUF1730"/>
    <property type="match status" value="1"/>
</dbReference>
<dbReference type="InterPro" id="IPR017900">
    <property type="entry name" value="4Fe4S_Fe_S_CS"/>
</dbReference>
<keyword evidence="4 9" id="KW-0479">Metal-binding</keyword>
<comment type="cofactor">
    <cofactor evidence="9">
        <name>cob(II)alamin</name>
        <dbReference type="ChEBI" id="CHEBI:16304"/>
    </cofactor>
</comment>
<evidence type="ECO:0000259" key="10">
    <source>
        <dbReference type="PROSITE" id="PS51379"/>
    </source>
</evidence>
<feature type="binding site" evidence="9">
    <location>
        <position position="256"/>
    </location>
    <ligand>
        <name>[4Fe-4S] cluster</name>
        <dbReference type="ChEBI" id="CHEBI:49883"/>
        <label>1</label>
    </ligand>
</feature>
<evidence type="ECO:0000313" key="12">
    <source>
        <dbReference type="Proteomes" id="UP000250079"/>
    </source>
</evidence>
<dbReference type="OrthoDB" id="9784571at2"/>
<comment type="function">
    <text evidence="9">Catalyzes the conversion of epoxyqueuosine (oQ) to queuosine (Q), which is a hypermodified base found in the wobble positions of tRNA(Asp), tRNA(Asn), tRNA(His) and tRNA(Tyr).</text>
</comment>
<keyword evidence="7 9" id="KW-0408">Iron</keyword>
<comment type="similarity">
    <text evidence="9">Belongs to the QueG family.</text>
</comment>
<dbReference type="GO" id="GO:0031419">
    <property type="term" value="F:cobalamin binding"/>
    <property type="evidence" value="ECO:0007669"/>
    <property type="project" value="UniProtKB-KW"/>
</dbReference>
<dbReference type="Pfam" id="PF13484">
    <property type="entry name" value="Fer4_16"/>
    <property type="match status" value="1"/>
</dbReference>
<dbReference type="HAMAP" id="MF_00916">
    <property type="entry name" value="QueG"/>
    <property type="match status" value="1"/>
</dbReference>
<feature type="binding site" evidence="9">
    <location>
        <position position="196"/>
    </location>
    <ligand>
        <name>[4Fe-4S] cluster</name>
        <dbReference type="ChEBI" id="CHEBI:49883"/>
        <label>1</label>
    </ligand>
</feature>
<evidence type="ECO:0000256" key="6">
    <source>
        <dbReference type="ARBA" id="ARBA00023002"/>
    </source>
</evidence>
<feature type="domain" description="4Fe-4S ferredoxin-type" evidence="10">
    <location>
        <begin position="183"/>
        <end position="216"/>
    </location>
</feature>
<protein>
    <recommendedName>
        <fullName evidence="9">Epoxyqueuosine reductase</fullName>
        <ecNumber evidence="9">1.17.99.6</ecNumber>
    </recommendedName>
    <alternativeName>
        <fullName evidence="9">Queuosine biosynthesis protein QueG</fullName>
    </alternativeName>
</protein>
<evidence type="ECO:0000313" key="11">
    <source>
        <dbReference type="EMBL" id="ASJ75131.1"/>
    </source>
</evidence>
<dbReference type="InterPro" id="IPR013542">
    <property type="entry name" value="QueG_DUF1730"/>
</dbReference>
<evidence type="ECO:0000256" key="2">
    <source>
        <dbReference type="ARBA" id="ARBA00022490"/>
    </source>
</evidence>
<dbReference type="PANTHER" id="PTHR30002">
    <property type="entry name" value="EPOXYQUEUOSINE REDUCTASE"/>
    <property type="match status" value="1"/>
</dbReference>
<accession>A0A2Z2NYY4</accession>
<evidence type="ECO:0000256" key="5">
    <source>
        <dbReference type="ARBA" id="ARBA00022785"/>
    </source>
</evidence>
<feature type="binding site" evidence="9">
    <location>
        <position position="202"/>
    </location>
    <ligand>
        <name>[4Fe-4S] cluster</name>
        <dbReference type="ChEBI" id="CHEBI:49883"/>
        <label>1</label>
    </ligand>
</feature>
<comment type="subcellular location">
    <subcellularLocation>
        <location evidence="9">Cytoplasm</location>
    </subcellularLocation>
</comment>
<feature type="binding site" evidence="9">
    <location>
        <position position="63"/>
    </location>
    <ligand>
        <name>cob(II)alamin</name>
        <dbReference type="ChEBI" id="CHEBI:16304"/>
    </ligand>
</feature>
<evidence type="ECO:0000256" key="7">
    <source>
        <dbReference type="ARBA" id="ARBA00023004"/>
    </source>
</evidence>
<dbReference type="InterPro" id="IPR017896">
    <property type="entry name" value="4Fe4S_Fe-S-bd"/>
</dbReference>
<dbReference type="GO" id="GO:0052693">
    <property type="term" value="F:epoxyqueuosine reductase activity"/>
    <property type="evidence" value="ECO:0007669"/>
    <property type="project" value="UniProtKB-UniRule"/>
</dbReference>
<feature type="active site" description="Proton donor" evidence="9">
    <location>
        <position position="141"/>
    </location>
</feature>
<keyword evidence="6 9" id="KW-0560">Oxidoreductase</keyword>
<dbReference type="PROSITE" id="PS00198">
    <property type="entry name" value="4FE4S_FER_1"/>
    <property type="match status" value="1"/>
</dbReference>
<dbReference type="RefSeq" id="WP_088920081.1">
    <property type="nucleotide sequence ID" value="NZ_CP018632.1"/>
</dbReference>
<dbReference type="PROSITE" id="PS51379">
    <property type="entry name" value="4FE4S_FER_2"/>
    <property type="match status" value="1"/>
</dbReference>
<dbReference type="Gene3D" id="3.30.70.20">
    <property type="match status" value="1"/>
</dbReference>
<dbReference type="EMBL" id="CP018632">
    <property type="protein sequence ID" value="ASJ75131.1"/>
    <property type="molecule type" value="Genomic_DNA"/>
</dbReference>
<dbReference type="PANTHER" id="PTHR30002:SF4">
    <property type="entry name" value="EPOXYQUEUOSINE REDUCTASE"/>
    <property type="match status" value="1"/>
</dbReference>